<name>A0ABP0FZQ1_CLALP</name>
<comment type="caution">
    <text evidence="1">The sequence shown here is derived from an EMBL/GenBank/DDBJ whole genome shotgun (WGS) entry which is preliminary data.</text>
</comment>
<organism evidence="1 2">
    <name type="scientific">Clavelina lepadiformis</name>
    <name type="common">Light-bulb sea squirt</name>
    <name type="synonym">Ascidia lepadiformis</name>
    <dbReference type="NCBI Taxonomy" id="159417"/>
    <lineage>
        <taxon>Eukaryota</taxon>
        <taxon>Metazoa</taxon>
        <taxon>Chordata</taxon>
        <taxon>Tunicata</taxon>
        <taxon>Ascidiacea</taxon>
        <taxon>Aplousobranchia</taxon>
        <taxon>Clavelinidae</taxon>
        <taxon>Clavelina</taxon>
    </lineage>
</organism>
<dbReference type="Proteomes" id="UP001642483">
    <property type="component" value="Unassembled WGS sequence"/>
</dbReference>
<evidence type="ECO:0000313" key="2">
    <source>
        <dbReference type="Proteomes" id="UP001642483"/>
    </source>
</evidence>
<sequence length="100" mass="11576">MAYHPCLITNYWFLNDLCDTETVKTCHHVGLAPIMWQRSVRYGICCALVYHHEINGIFSAICDFMLPNYRTYAKTLKYPVRNTGLPFSPETTFSHPLETS</sequence>
<gene>
    <name evidence="1" type="ORF">CVLEPA_LOCUS14898</name>
</gene>
<proteinExistence type="predicted"/>
<reference evidence="1 2" key="1">
    <citation type="submission" date="2024-02" db="EMBL/GenBank/DDBJ databases">
        <authorList>
            <person name="Daric V."/>
            <person name="Darras S."/>
        </authorList>
    </citation>
    <scope>NUCLEOTIDE SEQUENCE [LARGE SCALE GENOMIC DNA]</scope>
</reference>
<protein>
    <submittedName>
        <fullName evidence="1">Uncharacterized protein</fullName>
    </submittedName>
</protein>
<accession>A0ABP0FZQ1</accession>
<evidence type="ECO:0000313" key="1">
    <source>
        <dbReference type="EMBL" id="CAK8683879.1"/>
    </source>
</evidence>
<keyword evidence="2" id="KW-1185">Reference proteome</keyword>
<dbReference type="EMBL" id="CAWYQH010000097">
    <property type="protein sequence ID" value="CAK8683879.1"/>
    <property type="molecule type" value="Genomic_DNA"/>
</dbReference>